<name>A0A0W8FK00_9ZZZZ</name>
<keyword evidence="3" id="KW-1003">Cell membrane</keyword>
<dbReference type="PANTHER" id="PTHR30413:SF8">
    <property type="entry name" value="TRANSPORT PERMEASE PROTEIN"/>
    <property type="match status" value="1"/>
</dbReference>
<evidence type="ECO:0000256" key="5">
    <source>
        <dbReference type="ARBA" id="ARBA00022692"/>
    </source>
</evidence>
<dbReference type="PRINTS" id="PR00164">
    <property type="entry name" value="ABC2TRNSPORT"/>
</dbReference>
<keyword evidence="6 8" id="KW-1133">Transmembrane helix</keyword>
<evidence type="ECO:0000256" key="6">
    <source>
        <dbReference type="ARBA" id="ARBA00022989"/>
    </source>
</evidence>
<dbReference type="GO" id="GO:0015920">
    <property type="term" value="P:lipopolysaccharide transport"/>
    <property type="evidence" value="ECO:0007669"/>
    <property type="project" value="TreeGrafter"/>
</dbReference>
<proteinExistence type="predicted"/>
<feature type="transmembrane region" description="Helical" evidence="8">
    <location>
        <begin position="36"/>
        <end position="58"/>
    </location>
</feature>
<keyword evidence="7 8" id="KW-0472">Membrane</keyword>
<evidence type="ECO:0000256" key="1">
    <source>
        <dbReference type="ARBA" id="ARBA00004429"/>
    </source>
</evidence>
<keyword evidence="4" id="KW-0997">Cell inner membrane</keyword>
<evidence type="ECO:0000256" key="7">
    <source>
        <dbReference type="ARBA" id="ARBA00023136"/>
    </source>
</evidence>
<dbReference type="Pfam" id="PF01061">
    <property type="entry name" value="ABC2_membrane"/>
    <property type="match status" value="1"/>
</dbReference>
<reference evidence="10" key="1">
    <citation type="journal article" date="2015" name="Proc. Natl. Acad. Sci. U.S.A.">
        <title>Networks of energetic and metabolic interactions define dynamics in microbial communities.</title>
        <authorList>
            <person name="Embree M."/>
            <person name="Liu J.K."/>
            <person name="Al-Bassam M.M."/>
            <person name="Zengler K."/>
        </authorList>
    </citation>
    <scope>NUCLEOTIDE SEQUENCE</scope>
</reference>
<dbReference type="PANTHER" id="PTHR30413">
    <property type="entry name" value="INNER MEMBRANE TRANSPORT PERMEASE"/>
    <property type="match status" value="1"/>
</dbReference>
<dbReference type="EMBL" id="LNQE01001085">
    <property type="protein sequence ID" value="KUG21232.1"/>
    <property type="molecule type" value="Genomic_DNA"/>
</dbReference>
<sequence>MWCTMLLDHARTLYGYRNLIRALAWGEFKQRYKNSILGYFWSLLEPLLMLAVLYVVFSNLMRVEVEYYQLFLLLGIILWNFFSRATSLGLSAIVGRPSLVQKIYFPRDILVISICITALLMSIFESVVFVLFMAIFRVPPSPTLVYVPVILLIIFVFALGVSLAVAALNVYYRDVQFIWAVVLQAGFFATPILYPVTIFPEGLREVFLLNPMAHIIIEARNVIIYATPAAAGSLLYAGIASLVTLVIGYLIFARLEPGFAEEM</sequence>
<feature type="transmembrane region" description="Helical" evidence="8">
    <location>
        <begin position="177"/>
        <end position="194"/>
    </location>
</feature>
<feature type="transmembrane region" description="Helical" evidence="8">
    <location>
        <begin position="233"/>
        <end position="253"/>
    </location>
</feature>
<dbReference type="GO" id="GO:0043190">
    <property type="term" value="C:ATP-binding cassette (ABC) transporter complex"/>
    <property type="evidence" value="ECO:0007669"/>
    <property type="project" value="InterPro"/>
</dbReference>
<feature type="transmembrane region" description="Helical" evidence="8">
    <location>
        <begin position="70"/>
        <end position="94"/>
    </location>
</feature>
<gene>
    <name evidence="10" type="ORF">ASZ90_009014</name>
</gene>
<comment type="caution">
    <text evidence="10">The sequence shown here is derived from an EMBL/GenBank/DDBJ whole genome shotgun (WGS) entry which is preliminary data.</text>
</comment>
<evidence type="ECO:0000313" key="10">
    <source>
        <dbReference type="EMBL" id="KUG21232.1"/>
    </source>
</evidence>
<evidence type="ECO:0000256" key="4">
    <source>
        <dbReference type="ARBA" id="ARBA00022519"/>
    </source>
</evidence>
<dbReference type="PROSITE" id="PS51012">
    <property type="entry name" value="ABC_TM2"/>
    <property type="match status" value="1"/>
</dbReference>
<evidence type="ECO:0000256" key="8">
    <source>
        <dbReference type="SAM" id="Phobius"/>
    </source>
</evidence>
<feature type="transmembrane region" description="Helical" evidence="8">
    <location>
        <begin position="109"/>
        <end position="132"/>
    </location>
</feature>
<evidence type="ECO:0000256" key="2">
    <source>
        <dbReference type="ARBA" id="ARBA00022448"/>
    </source>
</evidence>
<dbReference type="AlphaFoldDB" id="A0A0W8FK00"/>
<accession>A0A0W8FK00</accession>
<keyword evidence="5 8" id="KW-0812">Transmembrane</keyword>
<comment type="subcellular location">
    <subcellularLocation>
        <location evidence="1">Cell inner membrane</location>
        <topology evidence="1">Multi-pass membrane protein</topology>
    </subcellularLocation>
</comment>
<keyword evidence="2" id="KW-0813">Transport</keyword>
<dbReference type="InterPro" id="IPR047817">
    <property type="entry name" value="ABC2_TM_bact-type"/>
</dbReference>
<evidence type="ECO:0000259" key="9">
    <source>
        <dbReference type="PROSITE" id="PS51012"/>
    </source>
</evidence>
<dbReference type="InterPro" id="IPR000412">
    <property type="entry name" value="ABC_2_transport"/>
</dbReference>
<evidence type="ECO:0000256" key="3">
    <source>
        <dbReference type="ARBA" id="ARBA00022475"/>
    </source>
</evidence>
<dbReference type="GO" id="GO:0140359">
    <property type="term" value="F:ABC-type transporter activity"/>
    <property type="evidence" value="ECO:0007669"/>
    <property type="project" value="InterPro"/>
</dbReference>
<feature type="domain" description="ABC transmembrane type-2" evidence="9">
    <location>
        <begin position="37"/>
        <end position="255"/>
    </location>
</feature>
<protein>
    <submittedName>
        <fullName evidence="10">O-antigen export system permease protein rfbd</fullName>
    </submittedName>
</protein>
<feature type="transmembrane region" description="Helical" evidence="8">
    <location>
        <begin position="144"/>
        <end position="171"/>
    </location>
</feature>
<dbReference type="InterPro" id="IPR013525">
    <property type="entry name" value="ABC2_TM"/>
</dbReference>
<organism evidence="10">
    <name type="scientific">hydrocarbon metagenome</name>
    <dbReference type="NCBI Taxonomy" id="938273"/>
    <lineage>
        <taxon>unclassified sequences</taxon>
        <taxon>metagenomes</taxon>
        <taxon>ecological metagenomes</taxon>
    </lineage>
</organism>